<evidence type="ECO:0000313" key="2">
    <source>
        <dbReference type="EMBL" id="USG63989.1"/>
    </source>
</evidence>
<gene>
    <name evidence="2" type="ORF">NDK47_17725</name>
</gene>
<organism evidence="2 3">
    <name type="scientific">Brevibacillus ruminantium</name>
    <dbReference type="NCBI Taxonomy" id="2950604"/>
    <lineage>
        <taxon>Bacteria</taxon>
        <taxon>Bacillati</taxon>
        <taxon>Bacillota</taxon>
        <taxon>Bacilli</taxon>
        <taxon>Bacillales</taxon>
        <taxon>Paenibacillaceae</taxon>
        <taxon>Brevibacillus</taxon>
    </lineage>
</organism>
<dbReference type="RefSeq" id="WP_251871075.1">
    <property type="nucleotide sequence ID" value="NZ_CP098755.1"/>
</dbReference>
<keyword evidence="3" id="KW-1185">Reference proteome</keyword>
<accession>A0ABY4WB48</accession>
<sequence>MAKIIKYKHEKGALHIGGGRFFYAGETYEVPEEEAKQLTTAYDDLETVEEKKAGRGGGKHADTGEGKAAE</sequence>
<proteinExistence type="predicted"/>
<dbReference type="Proteomes" id="UP001056500">
    <property type="component" value="Chromosome"/>
</dbReference>
<feature type="region of interest" description="Disordered" evidence="1">
    <location>
        <begin position="47"/>
        <end position="70"/>
    </location>
</feature>
<evidence type="ECO:0000313" key="3">
    <source>
        <dbReference type="Proteomes" id="UP001056500"/>
    </source>
</evidence>
<dbReference type="EMBL" id="CP098755">
    <property type="protein sequence ID" value="USG63989.1"/>
    <property type="molecule type" value="Genomic_DNA"/>
</dbReference>
<feature type="compositionally biased region" description="Basic and acidic residues" evidence="1">
    <location>
        <begin position="48"/>
        <end position="70"/>
    </location>
</feature>
<evidence type="ECO:0008006" key="4">
    <source>
        <dbReference type="Google" id="ProtNLM"/>
    </source>
</evidence>
<name>A0ABY4WB48_9BACL</name>
<reference evidence="2" key="1">
    <citation type="submission" date="2022-06" db="EMBL/GenBank/DDBJ databases">
        <title>Genome sequencing of Brevibacillus sp. BB3-R1.</title>
        <authorList>
            <person name="Heo J."/>
            <person name="Lee D."/>
            <person name="Won M."/>
            <person name="Han B.-H."/>
            <person name="Hong S.-B."/>
            <person name="Kwon S.-W."/>
        </authorList>
    </citation>
    <scope>NUCLEOTIDE SEQUENCE</scope>
    <source>
        <strain evidence="2">BB3-R1</strain>
    </source>
</reference>
<protein>
    <recommendedName>
        <fullName evidence="4">Phage protein</fullName>
    </recommendedName>
</protein>
<evidence type="ECO:0000256" key="1">
    <source>
        <dbReference type="SAM" id="MobiDB-lite"/>
    </source>
</evidence>